<accession>A0A7S2X9S6</accession>
<organism evidence="2">
    <name type="scientific">Lotharella oceanica</name>
    <dbReference type="NCBI Taxonomy" id="641309"/>
    <lineage>
        <taxon>Eukaryota</taxon>
        <taxon>Sar</taxon>
        <taxon>Rhizaria</taxon>
        <taxon>Cercozoa</taxon>
        <taxon>Chlorarachniophyceae</taxon>
        <taxon>Lotharella</taxon>
    </lineage>
</organism>
<dbReference type="GO" id="GO:0031012">
    <property type="term" value="C:extracellular matrix"/>
    <property type="evidence" value="ECO:0007669"/>
    <property type="project" value="TreeGrafter"/>
</dbReference>
<dbReference type="PANTHER" id="PTHR11311">
    <property type="entry name" value="SPONDIN"/>
    <property type="match status" value="1"/>
</dbReference>
<name>A0A7S2X9S6_9EUKA</name>
<feature type="domain" description="Spondin" evidence="1">
    <location>
        <begin position="211"/>
        <end position="391"/>
    </location>
</feature>
<dbReference type="AlphaFoldDB" id="A0A7S2X9S6"/>
<dbReference type="PROSITE" id="PS51020">
    <property type="entry name" value="SPONDIN"/>
    <property type="match status" value="2"/>
</dbReference>
<dbReference type="Pfam" id="PF06468">
    <property type="entry name" value="Spond_N"/>
    <property type="match status" value="2"/>
</dbReference>
<gene>
    <name evidence="2" type="ORF">LSP00402_LOCUS8915</name>
</gene>
<reference evidence="2" key="1">
    <citation type="submission" date="2021-01" db="EMBL/GenBank/DDBJ databases">
        <authorList>
            <person name="Corre E."/>
            <person name="Pelletier E."/>
            <person name="Niang G."/>
            <person name="Scheremetjew M."/>
            <person name="Finn R."/>
            <person name="Kale V."/>
            <person name="Holt S."/>
            <person name="Cochrane G."/>
            <person name="Meng A."/>
            <person name="Brown T."/>
            <person name="Cohen L."/>
        </authorList>
    </citation>
    <scope>NUCLEOTIDE SEQUENCE</scope>
    <source>
        <strain evidence="2">CCMP622</strain>
    </source>
</reference>
<sequence length="412" mass="45353">MREERKRLSSMSCDTDAMYKVTFIGAWTAERHGAIDYPINAHFSPFVVGTHGDDFVAWRPDDTASPGVEKLAETGSTDTLVQEFEKGTDVCDYTTSKDVSLEIPMNSSCSRMDFISALRPSPDWFTGLSDLDLCSEEGYWYHDVVIGVMPFSAGTADSEVELITELTPDNTTNPEQYFVKGGLVQPVAYITIEKMGSRPILGGGGSITAKNPSEVDCSTPVTYNIQWSNVWTMERHPVDYPPVEDFPHFSPFVYGAHDGSYQMWGNGRKATPGVQIVAEIGSPDTLLGELEENNPKCQKKASSQETTSMELTPECMLLSSISMIAPSPDWFAGFYNLNLCVGGKWLQNITVAATPWDAGTDCGITYKSPNCVEGGEAFSRIFEFTPEFPNPFVNDDEVKPVVEFTITMAPKS</sequence>
<dbReference type="InterPro" id="IPR009465">
    <property type="entry name" value="Spondin_N"/>
</dbReference>
<dbReference type="InterPro" id="IPR038678">
    <property type="entry name" value="Spondin_N_sf"/>
</dbReference>
<evidence type="ECO:0000259" key="1">
    <source>
        <dbReference type="PROSITE" id="PS51020"/>
    </source>
</evidence>
<dbReference type="NCBIfam" id="NF038123">
    <property type="entry name" value="NF038123_dom"/>
    <property type="match status" value="2"/>
</dbReference>
<evidence type="ECO:0000313" key="2">
    <source>
        <dbReference type="EMBL" id="CAD9761914.1"/>
    </source>
</evidence>
<dbReference type="EMBL" id="HBHP01014213">
    <property type="protein sequence ID" value="CAD9761914.1"/>
    <property type="molecule type" value="Transcribed_RNA"/>
</dbReference>
<dbReference type="Gene3D" id="2.60.40.2130">
    <property type="entry name" value="F-spondin domain"/>
    <property type="match status" value="2"/>
</dbReference>
<protein>
    <recommendedName>
        <fullName evidence="1">Spondin domain-containing protein</fullName>
    </recommendedName>
</protein>
<dbReference type="InterPro" id="IPR051418">
    <property type="entry name" value="Spondin/Thrombospondin_T1"/>
</dbReference>
<feature type="domain" description="Spondin" evidence="1">
    <location>
        <begin position="7"/>
        <end position="186"/>
    </location>
</feature>
<dbReference type="PANTHER" id="PTHR11311:SF15">
    <property type="entry name" value="SPONDIN-2"/>
    <property type="match status" value="1"/>
</dbReference>
<proteinExistence type="predicted"/>
<dbReference type="GO" id="GO:0007155">
    <property type="term" value="P:cell adhesion"/>
    <property type="evidence" value="ECO:0007669"/>
    <property type="project" value="TreeGrafter"/>
</dbReference>